<accession>A0A0D6Z9K9</accession>
<dbReference type="EC" id="2.7.13.3" evidence="3"/>
<keyword evidence="4" id="KW-0597">Phosphoprotein</keyword>
<dbReference type="GO" id="GO:0000155">
    <property type="term" value="F:phosphorelay sensor kinase activity"/>
    <property type="evidence" value="ECO:0007669"/>
    <property type="project" value="InterPro"/>
</dbReference>
<keyword evidence="8" id="KW-0067">ATP-binding</keyword>
<evidence type="ECO:0000256" key="3">
    <source>
        <dbReference type="ARBA" id="ARBA00012438"/>
    </source>
</evidence>
<evidence type="ECO:0000256" key="9">
    <source>
        <dbReference type="ARBA" id="ARBA00023012"/>
    </source>
</evidence>
<keyword evidence="5" id="KW-0808">Transferase</keyword>
<dbReference type="InterPro" id="IPR005467">
    <property type="entry name" value="His_kinase_dom"/>
</dbReference>
<name>A0A0D6Z9K9_9BACI</name>
<dbReference type="PROSITE" id="PS50109">
    <property type="entry name" value="HIS_KIN"/>
    <property type="match status" value="1"/>
</dbReference>
<comment type="caution">
    <text evidence="13">The sequence shown here is derived from an EMBL/GenBank/DDBJ whole genome shotgun (WGS) entry which is preliminary data.</text>
</comment>
<dbReference type="PRINTS" id="PR00344">
    <property type="entry name" value="BCTRLSENSOR"/>
</dbReference>
<dbReference type="OrthoDB" id="9813151at2"/>
<dbReference type="Gene3D" id="1.10.287.130">
    <property type="match status" value="1"/>
</dbReference>
<dbReference type="InterPro" id="IPR003594">
    <property type="entry name" value="HATPase_dom"/>
</dbReference>
<dbReference type="FunFam" id="3.30.565.10:FF:000006">
    <property type="entry name" value="Sensor histidine kinase WalK"/>
    <property type="match status" value="1"/>
</dbReference>
<evidence type="ECO:0000256" key="8">
    <source>
        <dbReference type="ARBA" id="ARBA00022840"/>
    </source>
</evidence>
<keyword evidence="6" id="KW-0547">Nucleotide-binding</keyword>
<dbReference type="AlphaFoldDB" id="A0A0D6Z9K9"/>
<dbReference type="RefSeq" id="WP_052807056.1">
    <property type="nucleotide sequence ID" value="NZ_JXIQ01000116.1"/>
</dbReference>
<keyword evidence="9" id="KW-0902">Two-component regulatory system</keyword>
<keyword evidence="11" id="KW-0812">Transmembrane</keyword>
<comment type="catalytic activity">
    <reaction evidence="1">
        <text>ATP + protein L-histidine = ADP + protein N-phospho-L-histidine.</text>
        <dbReference type="EC" id="2.7.13.3"/>
    </reaction>
</comment>
<reference evidence="13 14" key="1">
    <citation type="submission" date="2015-01" db="EMBL/GenBank/DDBJ databases">
        <title>Draft genome sequences of the supercritical CO2 tolerant bacteria Bacillus subterraneus MITOT1 and Bacillus cereus MIT0214.</title>
        <authorList>
            <person name="Peet K.C."/>
            <person name="Thompson J.R."/>
        </authorList>
    </citation>
    <scope>NUCLEOTIDE SEQUENCE [LARGE SCALE GENOMIC DNA]</scope>
    <source>
        <strain evidence="13 14">MITOT1</strain>
    </source>
</reference>
<feature type="domain" description="Histidine kinase" evidence="12">
    <location>
        <begin position="240"/>
        <end position="458"/>
    </location>
</feature>
<dbReference type="InterPro" id="IPR036890">
    <property type="entry name" value="HATPase_C_sf"/>
</dbReference>
<proteinExistence type="predicted"/>
<evidence type="ECO:0000313" key="13">
    <source>
        <dbReference type="EMBL" id="KIY21248.1"/>
    </source>
</evidence>
<dbReference type="GO" id="GO:0005524">
    <property type="term" value="F:ATP binding"/>
    <property type="evidence" value="ECO:0007669"/>
    <property type="project" value="UniProtKB-KW"/>
</dbReference>
<dbReference type="SUPFAM" id="SSF55874">
    <property type="entry name" value="ATPase domain of HSP90 chaperone/DNA topoisomerase II/histidine kinase"/>
    <property type="match status" value="1"/>
</dbReference>
<evidence type="ECO:0000256" key="6">
    <source>
        <dbReference type="ARBA" id="ARBA00022741"/>
    </source>
</evidence>
<evidence type="ECO:0000256" key="7">
    <source>
        <dbReference type="ARBA" id="ARBA00022777"/>
    </source>
</evidence>
<dbReference type="InterPro" id="IPR050351">
    <property type="entry name" value="BphY/WalK/GraS-like"/>
</dbReference>
<keyword evidence="14" id="KW-1185">Reference proteome</keyword>
<dbReference type="InterPro" id="IPR003661">
    <property type="entry name" value="HisK_dim/P_dom"/>
</dbReference>
<evidence type="ECO:0000256" key="10">
    <source>
        <dbReference type="ARBA" id="ARBA00023136"/>
    </source>
</evidence>
<comment type="subcellular location">
    <subcellularLocation>
        <location evidence="2">Cell membrane</location>
        <topology evidence="2">Multi-pass membrane protein</topology>
    </subcellularLocation>
</comment>
<dbReference type="Pfam" id="PF00512">
    <property type="entry name" value="HisKA"/>
    <property type="match status" value="1"/>
</dbReference>
<dbReference type="SMART" id="SM00388">
    <property type="entry name" value="HisKA"/>
    <property type="match status" value="1"/>
</dbReference>
<evidence type="ECO:0000256" key="5">
    <source>
        <dbReference type="ARBA" id="ARBA00022679"/>
    </source>
</evidence>
<sequence>MKTKRRGKVQNIFKRTQRRLTKGFLRQLMVFLLLFSIVMFGMFYLVIMKDQELEVRNLAKEEAARVEAYLGKTYEAKNVFPQHDLELRGSGIFFAYLISPDGALLVGNETDPQVRQKLLSALSEENLFQRKITFGSSGSEEDDDDEGHERSEIHNKSLRKDLHLMIAKEKISFAGREVGNLYVGTDISYVYQMFILLFGILIGLLTFFALIAWFFSSRMSKKAMIPISSAFERQREFVADASHELRTPLSVMLSSIDAIEMTIDHNQDPIVRKMLFNMKDEVKRMTGLVSGLLTLARSDSGKIERNDAVFDFSEMAQKAMEAMKPIAQEKQIQLQFDAPETLVGKGDEHRLKQLLYILLDNALKYTPNGGKVELALSRKQDELKIKVSDTGVGIRPEEQPFIFDRFYRADKVRSRQEGSYGLGLSIAKWIVDIHQGTIEVNSELGKGSVFIVELPFSSKR</sequence>
<dbReference type="InterPro" id="IPR036097">
    <property type="entry name" value="HisK_dim/P_sf"/>
</dbReference>
<evidence type="ECO:0000313" key="14">
    <source>
        <dbReference type="Proteomes" id="UP000032512"/>
    </source>
</evidence>
<dbReference type="Proteomes" id="UP000032512">
    <property type="component" value="Unassembled WGS sequence"/>
</dbReference>
<dbReference type="GO" id="GO:0004721">
    <property type="term" value="F:phosphoprotein phosphatase activity"/>
    <property type="evidence" value="ECO:0007669"/>
    <property type="project" value="TreeGrafter"/>
</dbReference>
<evidence type="ECO:0000256" key="1">
    <source>
        <dbReference type="ARBA" id="ARBA00000085"/>
    </source>
</evidence>
<dbReference type="PATRIC" id="fig|285983.3.peg.1882"/>
<dbReference type="SMART" id="SM00387">
    <property type="entry name" value="HATPase_c"/>
    <property type="match status" value="1"/>
</dbReference>
<dbReference type="GO" id="GO:0016036">
    <property type="term" value="P:cellular response to phosphate starvation"/>
    <property type="evidence" value="ECO:0007669"/>
    <property type="project" value="TreeGrafter"/>
</dbReference>
<dbReference type="InterPro" id="IPR004358">
    <property type="entry name" value="Sig_transdc_His_kin-like_C"/>
</dbReference>
<keyword evidence="11" id="KW-1133">Transmembrane helix</keyword>
<dbReference type="GO" id="GO:0005886">
    <property type="term" value="C:plasma membrane"/>
    <property type="evidence" value="ECO:0007669"/>
    <property type="project" value="UniProtKB-SubCell"/>
</dbReference>
<dbReference type="PANTHER" id="PTHR45453:SF1">
    <property type="entry name" value="PHOSPHATE REGULON SENSOR PROTEIN PHOR"/>
    <property type="match status" value="1"/>
</dbReference>
<keyword evidence="7" id="KW-0418">Kinase</keyword>
<dbReference type="Pfam" id="PF02518">
    <property type="entry name" value="HATPase_c"/>
    <property type="match status" value="1"/>
</dbReference>
<keyword evidence="10 11" id="KW-0472">Membrane</keyword>
<evidence type="ECO:0000259" key="12">
    <source>
        <dbReference type="PROSITE" id="PS50109"/>
    </source>
</evidence>
<evidence type="ECO:0000256" key="11">
    <source>
        <dbReference type="SAM" id="Phobius"/>
    </source>
</evidence>
<dbReference type="Gene3D" id="3.30.565.10">
    <property type="entry name" value="Histidine kinase-like ATPase, C-terminal domain"/>
    <property type="match status" value="1"/>
</dbReference>
<feature type="transmembrane region" description="Helical" evidence="11">
    <location>
        <begin position="189"/>
        <end position="215"/>
    </location>
</feature>
<evidence type="ECO:0000256" key="4">
    <source>
        <dbReference type="ARBA" id="ARBA00022553"/>
    </source>
</evidence>
<dbReference type="FunFam" id="1.10.287.130:FF:000001">
    <property type="entry name" value="Two-component sensor histidine kinase"/>
    <property type="match status" value="1"/>
</dbReference>
<gene>
    <name evidence="13" type="ORF">UB32_14800</name>
</gene>
<dbReference type="EMBL" id="JXIQ01000116">
    <property type="protein sequence ID" value="KIY21248.1"/>
    <property type="molecule type" value="Genomic_DNA"/>
</dbReference>
<protein>
    <recommendedName>
        <fullName evidence="3">histidine kinase</fullName>
        <ecNumber evidence="3">2.7.13.3</ecNumber>
    </recommendedName>
</protein>
<dbReference type="SUPFAM" id="SSF47384">
    <property type="entry name" value="Homodimeric domain of signal transducing histidine kinase"/>
    <property type="match status" value="1"/>
</dbReference>
<dbReference type="PANTHER" id="PTHR45453">
    <property type="entry name" value="PHOSPHATE REGULON SENSOR PROTEIN PHOR"/>
    <property type="match status" value="1"/>
</dbReference>
<organism evidence="13 14">
    <name type="scientific">Mesobacillus subterraneus</name>
    <dbReference type="NCBI Taxonomy" id="285983"/>
    <lineage>
        <taxon>Bacteria</taxon>
        <taxon>Bacillati</taxon>
        <taxon>Bacillota</taxon>
        <taxon>Bacilli</taxon>
        <taxon>Bacillales</taxon>
        <taxon>Bacillaceae</taxon>
        <taxon>Mesobacillus</taxon>
    </lineage>
</organism>
<feature type="transmembrane region" description="Helical" evidence="11">
    <location>
        <begin position="24"/>
        <end position="47"/>
    </location>
</feature>
<evidence type="ECO:0000256" key="2">
    <source>
        <dbReference type="ARBA" id="ARBA00004651"/>
    </source>
</evidence>
<dbReference type="CDD" id="cd00082">
    <property type="entry name" value="HisKA"/>
    <property type="match status" value="1"/>
</dbReference>